<feature type="compositionally biased region" description="Basic and acidic residues" evidence="1">
    <location>
        <begin position="208"/>
        <end position="217"/>
    </location>
</feature>
<dbReference type="EMBL" id="BPLQ01004748">
    <property type="protein sequence ID" value="GIY10430.1"/>
    <property type="molecule type" value="Genomic_DNA"/>
</dbReference>
<reference evidence="2 3" key="1">
    <citation type="submission" date="2021-06" db="EMBL/GenBank/DDBJ databases">
        <title>Caerostris darwini draft genome.</title>
        <authorList>
            <person name="Kono N."/>
            <person name="Arakawa K."/>
        </authorList>
    </citation>
    <scope>NUCLEOTIDE SEQUENCE [LARGE SCALE GENOMIC DNA]</scope>
</reference>
<feature type="compositionally biased region" description="Low complexity" evidence="1">
    <location>
        <begin position="64"/>
        <end position="73"/>
    </location>
</feature>
<proteinExistence type="predicted"/>
<evidence type="ECO:0000256" key="1">
    <source>
        <dbReference type="SAM" id="MobiDB-lite"/>
    </source>
</evidence>
<organism evidence="2 3">
    <name type="scientific">Caerostris darwini</name>
    <dbReference type="NCBI Taxonomy" id="1538125"/>
    <lineage>
        <taxon>Eukaryota</taxon>
        <taxon>Metazoa</taxon>
        <taxon>Ecdysozoa</taxon>
        <taxon>Arthropoda</taxon>
        <taxon>Chelicerata</taxon>
        <taxon>Arachnida</taxon>
        <taxon>Araneae</taxon>
        <taxon>Araneomorphae</taxon>
        <taxon>Entelegynae</taxon>
        <taxon>Araneoidea</taxon>
        <taxon>Araneidae</taxon>
        <taxon>Caerostris</taxon>
    </lineage>
</organism>
<dbReference type="Proteomes" id="UP001054837">
    <property type="component" value="Unassembled WGS sequence"/>
</dbReference>
<feature type="compositionally biased region" description="Basic and acidic residues" evidence="1">
    <location>
        <begin position="31"/>
        <end position="41"/>
    </location>
</feature>
<accession>A0AAV4QQS1</accession>
<evidence type="ECO:0000313" key="2">
    <source>
        <dbReference type="EMBL" id="GIY10430.1"/>
    </source>
</evidence>
<feature type="compositionally biased region" description="Low complexity" evidence="1">
    <location>
        <begin position="159"/>
        <end position="168"/>
    </location>
</feature>
<feature type="region of interest" description="Disordered" evidence="1">
    <location>
        <begin position="1"/>
        <end position="84"/>
    </location>
</feature>
<name>A0AAV4QQS1_9ARAC</name>
<feature type="region of interest" description="Disordered" evidence="1">
    <location>
        <begin position="201"/>
        <end position="223"/>
    </location>
</feature>
<comment type="caution">
    <text evidence="2">The sequence shown here is derived from an EMBL/GenBank/DDBJ whole genome shotgun (WGS) entry which is preliminary data.</text>
</comment>
<sequence length="223" mass="24568">MDLPGNEEDNDSGVDTNSPYLNQRSNSSNDESERNENENAQHVDPGSHNVAANRNEPEQPSGASYQQSSSNTTSKKRSSQEVYDLLRTMDHPIFHTGTCCTKVSSIQTQTDFEEVSVDETSIQIPGTSKELHRITESDEELSSLSDDMARLAISAYNADASDISSDPSDSVKKTQKKTKRKFIFDAGSESESIEEIVTVSPQKFLPIPKKDSTKEDESSTPDP</sequence>
<feature type="region of interest" description="Disordered" evidence="1">
    <location>
        <begin position="159"/>
        <end position="178"/>
    </location>
</feature>
<keyword evidence="3" id="KW-1185">Reference proteome</keyword>
<feature type="compositionally biased region" description="Acidic residues" evidence="1">
    <location>
        <begin position="1"/>
        <end position="12"/>
    </location>
</feature>
<dbReference type="AlphaFoldDB" id="A0AAV4QQS1"/>
<gene>
    <name evidence="2" type="ORF">CDAR_475031</name>
</gene>
<protein>
    <submittedName>
        <fullName evidence="2">Uncharacterized protein</fullName>
    </submittedName>
</protein>
<evidence type="ECO:0000313" key="3">
    <source>
        <dbReference type="Proteomes" id="UP001054837"/>
    </source>
</evidence>